<protein>
    <submittedName>
        <fullName evidence="1">Uncharacterized protein</fullName>
    </submittedName>
</protein>
<dbReference type="AlphaFoldDB" id="J2T8H0"/>
<sequence>MSIDENLVFEFSPVAKNGIREFSISADGVEESFHSVEDLIKVNPKLSKWKFNAFRQRTPDNYHSIRYGKYSIAYDDVYFNYSISNNELGIELNIRNYDGTGDMQNAIYILLDGLLGEYDVVKNIDWIEWKKLDEKKKLHRLIELRGLIDSRKTKNK</sequence>
<name>J2T8H0_9FLAO</name>
<organism evidence="1 2">
    <name type="scientific">Chryseobacterium populi</name>
    <dbReference type="NCBI Taxonomy" id="1144316"/>
    <lineage>
        <taxon>Bacteria</taxon>
        <taxon>Pseudomonadati</taxon>
        <taxon>Bacteroidota</taxon>
        <taxon>Flavobacteriia</taxon>
        <taxon>Flavobacteriales</taxon>
        <taxon>Weeksellaceae</taxon>
        <taxon>Chryseobacterium group</taxon>
        <taxon>Chryseobacterium</taxon>
    </lineage>
</organism>
<accession>J2T8H0</accession>
<evidence type="ECO:0000313" key="1">
    <source>
        <dbReference type="EMBL" id="EJL74392.1"/>
    </source>
</evidence>
<dbReference type="PATRIC" id="fig|1144316.3.peg.1135"/>
<gene>
    <name evidence="1" type="ORF">PMI13_01131</name>
</gene>
<dbReference type="RefSeq" id="WP_007841490.1">
    <property type="nucleotide sequence ID" value="NZ_AKJY01000014.1"/>
</dbReference>
<proteinExistence type="predicted"/>
<reference evidence="1 2" key="1">
    <citation type="journal article" date="2012" name="J. Bacteriol.">
        <title>Twenty-one genome sequences from Pseudomonas species and 19 genome sequences from diverse bacteria isolated from the rhizosphere and endosphere of Populus deltoides.</title>
        <authorList>
            <person name="Brown S.D."/>
            <person name="Utturkar S.M."/>
            <person name="Klingeman D.M."/>
            <person name="Johnson C.M."/>
            <person name="Martin S.L."/>
            <person name="Land M.L."/>
            <person name="Lu T.Y."/>
            <person name="Schadt C.W."/>
            <person name="Doktycz M.J."/>
            <person name="Pelletier D.A."/>
        </authorList>
    </citation>
    <scope>NUCLEOTIDE SEQUENCE [LARGE SCALE GENOMIC DNA]</scope>
    <source>
        <strain evidence="1 2">CF314</strain>
    </source>
</reference>
<dbReference type="OrthoDB" id="9151249at2"/>
<keyword evidence="2" id="KW-1185">Reference proteome</keyword>
<dbReference type="Proteomes" id="UP000007509">
    <property type="component" value="Unassembled WGS sequence"/>
</dbReference>
<comment type="caution">
    <text evidence="1">The sequence shown here is derived from an EMBL/GenBank/DDBJ whole genome shotgun (WGS) entry which is preliminary data.</text>
</comment>
<evidence type="ECO:0000313" key="2">
    <source>
        <dbReference type="Proteomes" id="UP000007509"/>
    </source>
</evidence>
<dbReference type="EMBL" id="AKJY01000014">
    <property type="protein sequence ID" value="EJL74392.1"/>
    <property type="molecule type" value="Genomic_DNA"/>
</dbReference>